<dbReference type="EMBL" id="JACNEP010000006">
    <property type="protein sequence ID" value="MBC3765990.1"/>
    <property type="molecule type" value="Genomic_DNA"/>
</dbReference>
<protein>
    <recommendedName>
        <fullName evidence="5">Major facilitator superfamily (MFS) profile domain-containing protein</fullName>
    </recommendedName>
</protein>
<feature type="transmembrane region" description="Helical" evidence="4">
    <location>
        <begin position="39"/>
        <end position="59"/>
    </location>
</feature>
<keyword evidence="3 4" id="KW-0472">Membrane</keyword>
<dbReference type="AlphaFoldDB" id="A0A8J6IUB7"/>
<evidence type="ECO:0000313" key="7">
    <source>
        <dbReference type="Proteomes" id="UP000601768"/>
    </source>
</evidence>
<dbReference type="Proteomes" id="UP000601768">
    <property type="component" value="Unassembled WGS sequence"/>
</dbReference>
<feature type="transmembrane region" description="Helical" evidence="4">
    <location>
        <begin position="65"/>
        <end position="87"/>
    </location>
</feature>
<organism evidence="6 7">
    <name type="scientific">Neptunicella marina</name>
    <dbReference type="NCBI Taxonomy" id="2125989"/>
    <lineage>
        <taxon>Bacteria</taxon>
        <taxon>Pseudomonadati</taxon>
        <taxon>Pseudomonadota</taxon>
        <taxon>Gammaproteobacteria</taxon>
        <taxon>Alteromonadales</taxon>
        <taxon>Alteromonadaceae</taxon>
        <taxon>Neptunicella</taxon>
    </lineage>
</organism>
<keyword evidence="1 4" id="KW-0812">Transmembrane</keyword>
<evidence type="ECO:0000313" key="6">
    <source>
        <dbReference type="EMBL" id="MBC3765990.1"/>
    </source>
</evidence>
<dbReference type="SUPFAM" id="SSF103473">
    <property type="entry name" value="MFS general substrate transporter"/>
    <property type="match status" value="1"/>
</dbReference>
<feature type="transmembrane region" description="Helical" evidence="4">
    <location>
        <begin position="6"/>
        <end position="27"/>
    </location>
</feature>
<proteinExistence type="predicted"/>
<dbReference type="GO" id="GO:0022857">
    <property type="term" value="F:transmembrane transporter activity"/>
    <property type="evidence" value="ECO:0007669"/>
    <property type="project" value="InterPro"/>
</dbReference>
<reference evidence="6" key="1">
    <citation type="journal article" date="2018" name="Int. J. Syst. Evol. Microbiol.">
        <title>Neptunicella marina gen. nov., sp. nov., isolated from surface seawater.</title>
        <authorList>
            <person name="Liu X."/>
            <person name="Lai Q."/>
            <person name="Du Y."/>
            <person name="Zhang X."/>
            <person name="Liu Z."/>
            <person name="Sun F."/>
            <person name="Shao Z."/>
        </authorList>
    </citation>
    <scope>NUCLEOTIDE SEQUENCE</scope>
    <source>
        <strain evidence="6">S27-2</strain>
    </source>
</reference>
<keyword evidence="7" id="KW-1185">Reference proteome</keyword>
<evidence type="ECO:0000256" key="1">
    <source>
        <dbReference type="ARBA" id="ARBA00022692"/>
    </source>
</evidence>
<accession>A0A8J6IUB7</accession>
<evidence type="ECO:0000256" key="3">
    <source>
        <dbReference type="ARBA" id="ARBA00023136"/>
    </source>
</evidence>
<evidence type="ECO:0000256" key="4">
    <source>
        <dbReference type="SAM" id="Phobius"/>
    </source>
</evidence>
<gene>
    <name evidence="6" type="ORF">H8B19_08875</name>
</gene>
<evidence type="ECO:0000259" key="5">
    <source>
        <dbReference type="PROSITE" id="PS50850"/>
    </source>
</evidence>
<dbReference type="PROSITE" id="PS50850">
    <property type="entry name" value="MFS"/>
    <property type="match status" value="1"/>
</dbReference>
<dbReference type="Gene3D" id="1.20.1250.20">
    <property type="entry name" value="MFS general substrate transporter like domains"/>
    <property type="match status" value="1"/>
</dbReference>
<feature type="domain" description="Major facilitator superfamily (MFS) profile" evidence="5">
    <location>
        <begin position="1"/>
        <end position="91"/>
    </location>
</feature>
<sequence length="91" mass="9915">MVWVMLFLLGLGMSIAGILITAMWAEVYGTQNLGSIRSLVSSLSILSTALSPVLFGYLLDHHTSVSNLFAILAIYTVLCTLLSFRAYTKLT</sequence>
<evidence type="ECO:0000256" key="2">
    <source>
        <dbReference type="ARBA" id="ARBA00022989"/>
    </source>
</evidence>
<name>A0A8J6IUB7_9ALTE</name>
<comment type="caution">
    <text evidence="6">The sequence shown here is derived from an EMBL/GenBank/DDBJ whole genome shotgun (WGS) entry which is preliminary data.</text>
</comment>
<dbReference type="RefSeq" id="WP_186506467.1">
    <property type="nucleotide sequence ID" value="NZ_JACNEP010000006.1"/>
</dbReference>
<dbReference type="InterPro" id="IPR020846">
    <property type="entry name" value="MFS_dom"/>
</dbReference>
<dbReference type="InterPro" id="IPR036259">
    <property type="entry name" value="MFS_trans_sf"/>
</dbReference>
<keyword evidence="2 4" id="KW-1133">Transmembrane helix</keyword>
<reference evidence="6" key="2">
    <citation type="submission" date="2020-08" db="EMBL/GenBank/DDBJ databases">
        <authorList>
            <person name="Lai Q."/>
        </authorList>
    </citation>
    <scope>NUCLEOTIDE SEQUENCE</scope>
    <source>
        <strain evidence="6">S27-2</strain>
    </source>
</reference>